<dbReference type="FunFam" id="1.10.10.10:FF:000163">
    <property type="entry name" value="MarR family transcriptional regulator"/>
    <property type="match status" value="1"/>
</dbReference>
<dbReference type="InterPro" id="IPR036388">
    <property type="entry name" value="WH-like_DNA-bd_sf"/>
</dbReference>
<dbReference type="Pfam" id="PF22381">
    <property type="entry name" value="Staph_reg_Sar_Rot"/>
    <property type="match status" value="1"/>
</dbReference>
<proteinExistence type="predicted"/>
<dbReference type="InterPro" id="IPR039422">
    <property type="entry name" value="MarR/SlyA-like"/>
</dbReference>
<dbReference type="SMART" id="SM00347">
    <property type="entry name" value="HTH_MARR"/>
    <property type="match status" value="1"/>
</dbReference>
<dbReference type="InterPro" id="IPR055166">
    <property type="entry name" value="Transc_reg_Sar_Rot_HTH"/>
</dbReference>
<dbReference type="OrthoDB" id="9806864at2"/>
<dbReference type="PRINTS" id="PR00598">
    <property type="entry name" value="HTHMARR"/>
</dbReference>
<keyword evidence="2" id="KW-0963">Cytoplasm</keyword>
<dbReference type="Gene3D" id="1.10.10.10">
    <property type="entry name" value="Winged helix-like DNA-binding domain superfamily/Winged helix DNA-binding domain"/>
    <property type="match status" value="1"/>
</dbReference>
<dbReference type="GO" id="GO:0003700">
    <property type="term" value="F:DNA-binding transcription factor activity"/>
    <property type="evidence" value="ECO:0007669"/>
    <property type="project" value="InterPro"/>
</dbReference>
<dbReference type="PROSITE" id="PS50995">
    <property type="entry name" value="HTH_MARR_2"/>
    <property type="match status" value="1"/>
</dbReference>
<comment type="subcellular location">
    <subcellularLocation>
        <location evidence="1">Cytoplasm</location>
    </subcellularLocation>
</comment>
<evidence type="ECO:0000313" key="8">
    <source>
        <dbReference type="Proteomes" id="UP000317839"/>
    </source>
</evidence>
<reference evidence="7 8" key="1">
    <citation type="submission" date="2019-06" db="EMBL/GenBank/DDBJ databases">
        <title>Draft genome of Aliikangiella marina GYP-15.</title>
        <authorList>
            <person name="Wang G."/>
        </authorList>
    </citation>
    <scope>NUCLEOTIDE SEQUENCE [LARGE SCALE GENOMIC DNA]</scope>
    <source>
        <strain evidence="7 8">GYP-15</strain>
    </source>
</reference>
<evidence type="ECO:0000313" key="7">
    <source>
        <dbReference type="EMBL" id="TQV72355.1"/>
    </source>
</evidence>
<dbReference type="PANTHER" id="PTHR33164:SF100">
    <property type="entry name" value="OSPR"/>
    <property type="match status" value="1"/>
</dbReference>
<dbReference type="EMBL" id="VIKR01000005">
    <property type="protein sequence ID" value="TQV72355.1"/>
    <property type="molecule type" value="Genomic_DNA"/>
</dbReference>
<dbReference type="AlphaFoldDB" id="A0A545T598"/>
<name>A0A545T598_9GAMM</name>
<evidence type="ECO:0000256" key="2">
    <source>
        <dbReference type="ARBA" id="ARBA00022490"/>
    </source>
</evidence>
<evidence type="ECO:0000256" key="1">
    <source>
        <dbReference type="ARBA" id="ARBA00004496"/>
    </source>
</evidence>
<dbReference type="InterPro" id="IPR000835">
    <property type="entry name" value="HTH_MarR-typ"/>
</dbReference>
<dbReference type="GO" id="GO:0006950">
    <property type="term" value="P:response to stress"/>
    <property type="evidence" value="ECO:0007669"/>
    <property type="project" value="TreeGrafter"/>
</dbReference>
<keyword evidence="3" id="KW-0805">Transcription regulation</keyword>
<dbReference type="Proteomes" id="UP000317839">
    <property type="component" value="Unassembled WGS sequence"/>
</dbReference>
<feature type="domain" description="HTH marR-type" evidence="6">
    <location>
        <begin position="17"/>
        <end position="147"/>
    </location>
</feature>
<accession>A0A545T598</accession>
<evidence type="ECO:0000259" key="6">
    <source>
        <dbReference type="PROSITE" id="PS50995"/>
    </source>
</evidence>
<dbReference type="SUPFAM" id="SSF46785">
    <property type="entry name" value="Winged helix' DNA-binding domain"/>
    <property type="match status" value="1"/>
</dbReference>
<evidence type="ECO:0000256" key="3">
    <source>
        <dbReference type="ARBA" id="ARBA00023015"/>
    </source>
</evidence>
<keyword evidence="8" id="KW-1185">Reference proteome</keyword>
<evidence type="ECO:0000256" key="4">
    <source>
        <dbReference type="ARBA" id="ARBA00023125"/>
    </source>
</evidence>
<keyword evidence="5" id="KW-0804">Transcription</keyword>
<gene>
    <name evidence="7" type="ORF">FLL45_19260</name>
</gene>
<dbReference type="PANTHER" id="PTHR33164">
    <property type="entry name" value="TRANSCRIPTIONAL REGULATOR, MARR FAMILY"/>
    <property type="match status" value="1"/>
</dbReference>
<dbReference type="GO" id="GO:0003677">
    <property type="term" value="F:DNA binding"/>
    <property type="evidence" value="ECO:0007669"/>
    <property type="project" value="UniProtKB-KW"/>
</dbReference>
<dbReference type="GO" id="GO:0005737">
    <property type="term" value="C:cytoplasm"/>
    <property type="evidence" value="ECO:0007669"/>
    <property type="project" value="UniProtKB-SubCell"/>
</dbReference>
<comment type="caution">
    <text evidence="7">The sequence shown here is derived from an EMBL/GenBank/DDBJ whole genome shotgun (WGS) entry which is preliminary data.</text>
</comment>
<dbReference type="InterPro" id="IPR036390">
    <property type="entry name" value="WH_DNA-bd_sf"/>
</dbReference>
<organism evidence="7 8">
    <name type="scientific">Aliikangiella marina</name>
    <dbReference type="NCBI Taxonomy" id="1712262"/>
    <lineage>
        <taxon>Bacteria</taxon>
        <taxon>Pseudomonadati</taxon>
        <taxon>Pseudomonadota</taxon>
        <taxon>Gammaproteobacteria</taxon>
        <taxon>Oceanospirillales</taxon>
        <taxon>Pleioneaceae</taxon>
        <taxon>Aliikangiella</taxon>
    </lineage>
</organism>
<protein>
    <submittedName>
        <fullName evidence="7">MarR family transcriptional regulator</fullName>
    </submittedName>
</protein>
<keyword evidence="4" id="KW-0238">DNA-binding</keyword>
<sequence length="150" mass="17139">MSHKNVKPSVPDHLQFKRQICFPLYSASNAVVRAYRPYLDELKITYLQYMVLMVLWEEQASNVKTLGERLNLDSGTLTPLLKRLEAKGFISRQRDKTDERGRIIRITQSGNALKSLAKDIPTKVAKKTGLTIEEHQQLKTLCLKIVANSQ</sequence>
<dbReference type="RefSeq" id="WP_142943685.1">
    <property type="nucleotide sequence ID" value="NZ_VIKR01000005.1"/>
</dbReference>
<evidence type="ECO:0000256" key="5">
    <source>
        <dbReference type="ARBA" id="ARBA00023163"/>
    </source>
</evidence>